<proteinExistence type="predicted"/>
<dbReference type="InterPro" id="IPR044824">
    <property type="entry name" value="MAIN-like"/>
</dbReference>
<dbReference type="AlphaFoldDB" id="A0A843X706"/>
<dbReference type="Pfam" id="PF10536">
    <property type="entry name" value="PMD"/>
    <property type="match status" value="1"/>
</dbReference>
<keyword evidence="3" id="KW-1185">Reference proteome</keyword>
<feature type="domain" description="Aminotransferase-like plant mobile" evidence="1">
    <location>
        <begin position="55"/>
        <end position="321"/>
    </location>
</feature>
<name>A0A843X706_COLES</name>
<evidence type="ECO:0000259" key="1">
    <source>
        <dbReference type="Pfam" id="PF10536"/>
    </source>
</evidence>
<reference evidence="2" key="1">
    <citation type="submission" date="2017-07" db="EMBL/GenBank/DDBJ databases">
        <title>Taro Niue Genome Assembly and Annotation.</title>
        <authorList>
            <person name="Atibalentja N."/>
            <person name="Keating K."/>
            <person name="Fields C.J."/>
        </authorList>
    </citation>
    <scope>NUCLEOTIDE SEQUENCE</scope>
    <source>
        <strain evidence="2">Niue_2</strain>
        <tissue evidence="2">Leaf</tissue>
    </source>
</reference>
<organism evidence="2 3">
    <name type="scientific">Colocasia esculenta</name>
    <name type="common">Wild taro</name>
    <name type="synonym">Arum esculentum</name>
    <dbReference type="NCBI Taxonomy" id="4460"/>
    <lineage>
        <taxon>Eukaryota</taxon>
        <taxon>Viridiplantae</taxon>
        <taxon>Streptophyta</taxon>
        <taxon>Embryophyta</taxon>
        <taxon>Tracheophyta</taxon>
        <taxon>Spermatophyta</taxon>
        <taxon>Magnoliopsida</taxon>
        <taxon>Liliopsida</taxon>
        <taxon>Araceae</taxon>
        <taxon>Aroideae</taxon>
        <taxon>Colocasieae</taxon>
        <taxon>Colocasia</taxon>
    </lineage>
</organism>
<dbReference type="EMBL" id="NMUH01005550">
    <property type="protein sequence ID" value="MQM13070.1"/>
    <property type="molecule type" value="Genomic_DNA"/>
</dbReference>
<dbReference type="InterPro" id="IPR019557">
    <property type="entry name" value="AminoTfrase-like_pln_mobile"/>
</dbReference>
<dbReference type="PANTHER" id="PTHR46033">
    <property type="entry name" value="PROTEIN MAIN-LIKE 2"/>
    <property type="match status" value="1"/>
</dbReference>
<dbReference type="PANTHER" id="PTHR46033:SF8">
    <property type="entry name" value="PROTEIN MAINTENANCE OF MERISTEMS-LIKE"/>
    <property type="match status" value="1"/>
</dbReference>
<evidence type="ECO:0000313" key="2">
    <source>
        <dbReference type="EMBL" id="MQM13070.1"/>
    </source>
</evidence>
<comment type="caution">
    <text evidence="2">The sequence shown here is derived from an EMBL/GenBank/DDBJ whole genome shotgun (WGS) entry which is preliminary data.</text>
</comment>
<gene>
    <name evidence="2" type="ORF">Taro_045993</name>
</gene>
<dbReference type="Proteomes" id="UP000652761">
    <property type="component" value="Unassembled WGS sequence"/>
</dbReference>
<protein>
    <recommendedName>
        <fullName evidence="1">Aminotransferase-like plant mobile domain-containing protein</fullName>
    </recommendedName>
</protein>
<sequence length="364" mass="41974">MEEEEALVVDMEAAAMAREEAMKKGEMMAQVSWLLVLAIYLAFPSFQRERLDDMGFEEILRMERMRADAPLTQALRSRWDTEATAFMFPWGHMIPNLGDVGRITSLRVYGQLVSGFTYPCYRELARRLLDLTVEQRSSLLSRVRLQESLGLYEMGRGVVESVDKQLQRLTRGCREALVDEPRAQADLDLRHFLTFFLGRLLFATRGDAVHCRFLPLLEELDHVGSYAWGATFLAHQFESLGSSDRQTAISGFYPFLQVWAYLHLPGLRRGILERPGVVPLARRWVPRRDTHPLGDQLASLQDAIDLYPQLDVVWQPYLEEGSEGQPWLEPARPYFGRMVWIHALNLVLPLHIYLTQRSVEVDFF</sequence>
<evidence type="ECO:0000313" key="3">
    <source>
        <dbReference type="Proteomes" id="UP000652761"/>
    </source>
</evidence>
<accession>A0A843X706</accession>
<dbReference type="GO" id="GO:0010073">
    <property type="term" value="P:meristem maintenance"/>
    <property type="evidence" value="ECO:0007669"/>
    <property type="project" value="InterPro"/>
</dbReference>